<organism evidence="12 13">
    <name type="scientific">Mycoplasmopsis fermentans (strain M64)</name>
    <name type="common">Mycoplasma fermentans</name>
    <dbReference type="NCBI Taxonomy" id="943945"/>
    <lineage>
        <taxon>Bacteria</taxon>
        <taxon>Bacillati</taxon>
        <taxon>Mycoplasmatota</taxon>
        <taxon>Mycoplasmoidales</taxon>
        <taxon>Metamycoplasmataceae</taxon>
        <taxon>Mycoplasmopsis</taxon>
    </lineage>
</organism>
<evidence type="ECO:0000256" key="9">
    <source>
        <dbReference type="ARBA" id="ARBA00023136"/>
    </source>
</evidence>
<protein>
    <submittedName>
        <fullName evidence="12">PTS system, fructose-specific enzyme II, BC component</fullName>
        <ecNumber evidence="12">2.7.1.69</ecNumber>
    </submittedName>
</protein>
<dbReference type="Pfam" id="PF02378">
    <property type="entry name" value="PTS_EIIC"/>
    <property type="match status" value="1"/>
</dbReference>
<comment type="subcellular location">
    <subcellularLocation>
        <location evidence="1">Cell inner membrane</location>
        <topology evidence="1">Multi-pass membrane protein</topology>
    </subcellularLocation>
</comment>
<evidence type="ECO:0000256" key="4">
    <source>
        <dbReference type="ARBA" id="ARBA00022597"/>
    </source>
</evidence>
<evidence type="ECO:0000256" key="8">
    <source>
        <dbReference type="ARBA" id="ARBA00022989"/>
    </source>
</evidence>
<feature type="transmembrane region" description="Helical" evidence="10">
    <location>
        <begin position="372"/>
        <end position="393"/>
    </location>
</feature>
<proteinExistence type="predicted"/>
<evidence type="ECO:0000256" key="10">
    <source>
        <dbReference type="SAM" id="Phobius"/>
    </source>
</evidence>
<evidence type="ECO:0000259" key="11">
    <source>
        <dbReference type="PROSITE" id="PS51104"/>
    </source>
</evidence>
<name>A0AB32XCA8_MYCFM</name>
<evidence type="ECO:0000313" key="13">
    <source>
        <dbReference type="Proteomes" id="UP000007473"/>
    </source>
</evidence>
<keyword evidence="4" id="KW-0762">Sugar transport</keyword>
<dbReference type="PANTHER" id="PTHR30505:SF28">
    <property type="entry name" value="PTS SYSTEM 2-O-ALPHA-MANNOSYL-D-GLYCERATE-SPECIFIC EIIABC COMPONENT"/>
    <property type="match status" value="1"/>
</dbReference>
<keyword evidence="6" id="KW-0598">Phosphotransferase system</keyword>
<dbReference type="Gene3D" id="3.40.50.2300">
    <property type="match status" value="1"/>
</dbReference>
<evidence type="ECO:0000256" key="3">
    <source>
        <dbReference type="ARBA" id="ARBA00022475"/>
    </source>
</evidence>
<sequence length="461" mass="49432">MTNEDIQKAYGVIVAADTNIEITRFNGKRLLQTTVTKGIKQPKELIQEIIDEKVAVYKSDSSSNENTNQEKLSFGKQIYKNLMNGVSHMLPFVIGGGILIALAFLFDSFLGKEAVGKDFGQYTPFSKFFKNAGGFAFGFMMSVFAGFIAHSIAGRPGLAVGMVAGAMASSTQFAVYETGSNAGFLGALIGGFIAGFLVLGLKWCFKWLPKSLDGLKPMLIYPVFGILLIAVIMFFVINTPLSYLNYYIQQGLNYVVKNNTISIGFKIGMGALLAGMMAVDMGGPVNKVAYTIGVASVDPDGINQPWIMAAVMIGGMVPPLVIAIAADLFPQKFTAKERKDSKVNYLMGMAFITEGTIPYAASDPLRVIGSSIFASTLAGGMAAGLGCSIPAPHGGIFVFVVAQGWYWYLLALVVGAFAGAFILGALRKKVDPSELGRWKGIPIGNGVYLKRKVKQAQKVEK</sequence>
<reference evidence="12 13" key="1">
    <citation type="journal article" date="2011" name="J. Bacteriol.">
        <title>Genome sequence of the repetitive-sequence-rich Mycoplasma fermentans strain M64.</title>
        <authorList>
            <person name="Shu H.W."/>
            <person name="Liu T.T."/>
            <person name="Chang H.Y."/>
            <person name="Liu Y.M."/>
            <person name="Wu K.M."/>
            <person name="Shu H.Y."/>
            <person name="Tsai S.F."/>
            <person name="Hsiao K.J."/>
            <person name="Hu W.S."/>
            <person name="Ng W.V."/>
        </authorList>
    </citation>
    <scope>NUCLEOTIDE SEQUENCE [LARGE SCALE GENOMIC DNA]</scope>
    <source>
        <strain evidence="12 13">M64</strain>
    </source>
</reference>
<feature type="domain" description="PTS EIIC type-2" evidence="11">
    <location>
        <begin position="78"/>
        <end position="436"/>
    </location>
</feature>
<feature type="transmembrane region" description="Helical" evidence="10">
    <location>
        <begin position="405"/>
        <end position="426"/>
    </location>
</feature>
<dbReference type="NCBIfam" id="TIGR01427">
    <property type="entry name" value="PTS_IIC_fructo"/>
    <property type="match status" value="1"/>
</dbReference>
<dbReference type="KEGG" id="mfm:MfeM64YM_0690"/>
<evidence type="ECO:0000256" key="6">
    <source>
        <dbReference type="ARBA" id="ARBA00022683"/>
    </source>
</evidence>
<feature type="transmembrane region" description="Helical" evidence="10">
    <location>
        <begin position="131"/>
        <end position="150"/>
    </location>
</feature>
<dbReference type="GO" id="GO:0009401">
    <property type="term" value="P:phosphoenolpyruvate-dependent sugar phosphotransferase system"/>
    <property type="evidence" value="ECO:0007669"/>
    <property type="project" value="UniProtKB-KW"/>
</dbReference>
<keyword evidence="7 10" id="KW-0812">Transmembrane</keyword>
<dbReference type="InterPro" id="IPR013014">
    <property type="entry name" value="PTS_EIIC_2"/>
</dbReference>
<evidence type="ECO:0000313" key="12">
    <source>
        <dbReference type="EMBL" id="ADV34688.1"/>
    </source>
</evidence>
<dbReference type="RefSeq" id="WP_013527000.1">
    <property type="nucleotide sequence ID" value="NC_014921.1"/>
</dbReference>
<evidence type="ECO:0000256" key="5">
    <source>
        <dbReference type="ARBA" id="ARBA00022679"/>
    </source>
</evidence>
<evidence type="ECO:0000256" key="7">
    <source>
        <dbReference type="ARBA" id="ARBA00022692"/>
    </source>
</evidence>
<keyword evidence="3" id="KW-1003">Cell membrane</keyword>
<keyword evidence="9 10" id="KW-0472">Membrane</keyword>
<keyword evidence="5 12" id="KW-0808">Transferase</keyword>
<feature type="transmembrane region" description="Helical" evidence="10">
    <location>
        <begin position="306"/>
        <end position="329"/>
    </location>
</feature>
<accession>A0AB32XCA8</accession>
<dbReference type="SUPFAM" id="SSF52794">
    <property type="entry name" value="PTS system IIB component-like"/>
    <property type="match status" value="1"/>
</dbReference>
<keyword evidence="8 10" id="KW-1133">Transmembrane helix</keyword>
<dbReference type="InterPro" id="IPR036095">
    <property type="entry name" value="PTS_EIIB-like_sf"/>
</dbReference>
<feature type="transmembrane region" description="Helical" evidence="10">
    <location>
        <begin position="182"/>
        <end position="205"/>
    </location>
</feature>
<feature type="transmembrane region" description="Helical" evidence="10">
    <location>
        <begin position="89"/>
        <end position="111"/>
    </location>
</feature>
<dbReference type="PROSITE" id="PS51104">
    <property type="entry name" value="PTS_EIIC_TYPE_2"/>
    <property type="match status" value="1"/>
</dbReference>
<evidence type="ECO:0000256" key="2">
    <source>
        <dbReference type="ARBA" id="ARBA00022448"/>
    </source>
</evidence>
<dbReference type="AlphaFoldDB" id="A0AB32XCA8"/>
<keyword evidence="2" id="KW-0813">Transport</keyword>
<dbReference type="EC" id="2.7.1.69" evidence="12"/>
<dbReference type="PANTHER" id="PTHR30505">
    <property type="entry name" value="FRUCTOSE-LIKE PERMEASE"/>
    <property type="match status" value="1"/>
</dbReference>
<dbReference type="Proteomes" id="UP000007473">
    <property type="component" value="Chromosome"/>
</dbReference>
<dbReference type="GO" id="GO:0005351">
    <property type="term" value="F:carbohydrate:proton symporter activity"/>
    <property type="evidence" value="ECO:0007669"/>
    <property type="project" value="InterPro"/>
</dbReference>
<dbReference type="InterPro" id="IPR050864">
    <property type="entry name" value="Bacterial_PTS_Sugar_Transport"/>
</dbReference>
<dbReference type="GO" id="GO:0005886">
    <property type="term" value="C:plasma membrane"/>
    <property type="evidence" value="ECO:0007669"/>
    <property type="project" value="UniProtKB-SubCell"/>
</dbReference>
<feature type="transmembrane region" description="Helical" evidence="10">
    <location>
        <begin position="217"/>
        <end position="237"/>
    </location>
</feature>
<dbReference type="GO" id="GO:0008982">
    <property type="term" value="F:protein-N(PI)-phosphohistidine-sugar phosphotransferase activity"/>
    <property type="evidence" value="ECO:0007669"/>
    <property type="project" value="InterPro"/>
</dbReference>
<dbReference type="GO" id="GO:0090563">
    <property type="term" value="F:protein-phosphocysteine-sugar phosphotransferase activity"/>
    <property type="evidence" value="ECO:0007669"/>
    <property type="project" value="TreeGrafter"/>
</dbReference>
<dbReference type="InterPro" id="IPR006327">
    <property type="entry name" value="PTS_IIC_fruc"/>
</dbReference>
<gene>
    <name evidence="12" type="primary">fruA-2</name>
    <name evidence="12" type="ordered locus">MfeM64YM_0690</name>
</gene>
<dbReference type="EMBL" id="CP002458">
    <property type="protein sequence ID" value="ADV34688.1"/>
    <property type="molecule type" value="Genomic_DNA"/>
</dbReference>
<evidence type="ECO:0000256" key="1">
    <source>
        <dbReference type="ARBA" id="ARBA00004429"/>
    </source>
</evidence>
<dbReference type="InterPro" id="IPR003352">
    <property type="entry name" value="PTS_EIIC"/>
</dbReference>